<feature type="transmembrane region" description="Helical" evidence="7">
    <location>
        <begin position="154"/>
        <end position="172"/>
    </location>
</feature>
<evidence type="ECO:0000256" key="1">
    <source>
        <dbReference type="ARBA" id="ARBA00004141"/>
    </source>
</evidence>
<keyword evidence="4 7" id="KW-1133">Transmembrane helix</keyword>
<evidence type="ECO:0000256" key="6">
    <source>
        <dbReference type="ARBA" id="ARBA00049743"/>
    </source>
</evidence>
<accession>A0A815JGV9</accession>
<sequence length="221" mass="24800">MSVTTSAVSNAAKAVLRTQHGWRRLVKPYIYSTLAISASVTVGDFICQYLQRHHQHAKPSSPPPTFLPWWDRQRSAVMCTTAVLVSTPWNFTISRTIERIFPGKQIAQIGKKMLINILVAPIGISLVFTSVTLLKGQTFSDAKKKVKDDMPKTYLAGACYWPFVSFVNFRFIPLDYRPFVASLAGAIWNIYISSVANKTHESLNESKESTSNALYHTNKDL</sequence>
<dbReference type="GO" id="GO:0016020">
    <property type="term" value="C:membrane"/>
    <property type="evidence" value="ECO:0007669"/>
    <property type="project" value="UniProtKB-SubCell"/>
</dbReference>
<gene>
    <name evidence="9" type="ORF">EDS130_LOCUS34810</name>
    <name evidence="8" type="ORF">XAT740_LOCUS32787</name>
</gene>
<evidence type="ECO:0000256" key="3">
    <source>
        <dbReference type="ARBA" id="ARBA00022692"/>
    </source>
</evidence>
<reference evidence="9" key="1">
    <citation type="submission" date="2021-02" db="EMBL/GenBank/DDBJ databases">
        <authorList>
            <person name="Nowell W R."/>
        </authorList>
    </citation>
    <scope>NUCLEOTIDE SEQUENCE</scope>
</reference>
<keyword evidence="3 7" id="KW-0812">Transmembrane</keyword>
<dbReference type="PANTHER" id="PTHR11266:SF17">
    <property type="entry name" value="PROTEIN MPV17"/>
    <property type="match status" value="1"/>
</dbReference>
<evidence type="ECO:0000256" key="7">
    <source>
        <dbReference type="RuleBase" id="RU363053"/>
    </source>
</evidence>
<dbReference type="PANTHER" id="PTHR11266">
    <property type="entry name" value="PEROXISOMAL MEMBRANE PROTEIN 2, PXMP2 MPV17"/>
    <property type="match status" value="1"/>
</dbReference>
<evidence type="ECO:0000256" key="5">
    <source>
        <dbReference type="ARBA" id="ARBA00023136"/>
    </source>
</evidence>
<evidence type="ECO:0000313" key="8">
    <source>
        <dbReference type="EMBL" id="CAF1375658.1"/>
    </source>
</evidence>
<dbReference type="Proteomes" id="UP000663852">
    <property type="component" value="Unassembled WGS sequence"/>
</dbReference>
<comment type="subcellular location">
    <subcellularLocation>
        <location evidence="1">Membrane</location>
        <topology evidence="1">Multi-pass membrane protein</topology>
    </subcellularLocation>
</comment>
<comment type="caution">
    <text evidence="9">The sequence shown here is derived from an EMBL/GenBank/DDBJ whole genome shotgun (WGS) entry which is preliminary data.</text>
</comment>
<dbReference type="EMBL" id="CAJNOR010003084">
    <property type="protein sequence ID" value="CAF1375658.1"/>
    <property type="molecule type" value="Genomic_DNA"/>
</dbReference>
<proteinExistence type="inferred from homology"/>
<protein>
    <recommendedName>
        <fullName evidence="6">Mitochondrial inner membrane protein Mpv17</fullName>
    </recommendedName>
</protein>
<evidence type="ECO:0000313" key="10">
    <source>
        <dbReference type="Proteomes" id="UP000663828"/>
    </source>
</evidence>
<evidence type="ECO:0000313" key="11">
    <source>
        <dbReference type="Proteomes" id="UP000663852"/>
    </source>
</evidence>
<dbReference type="EMBL" id="CAJNOJ010000296">
    <property type="protein sequence ID" value="CAF1378921.1"/>
    <property type="molecule type" value="Genomic_DNA"/>
</dbReference>
<feature type="transmembrane region" description="Helical" evidence="7">
    <location>
        <begin position="114"/>
        <end position="134"/>
    </location>
</feature>
<evidence type="ECO:0000313" key="9">
    <source>
        <dbReference type="EMBL" id="CAF1378921.1"/>
    </source>
</evidence>
<keyword evidence="10" id="KW-1185">Reference proteome</keyword>
<dbReference type="Pfam" id="PF04117">
    <property type="entry name" value="Mpv17_PMP22"/>
    <property type="match status" value="1"/>
</dbReference>
<dbReference type="InterPro" id="IPR007248">
    <property type="entry name" value="Mpv17_PMP22"/>
</dbReference>
<evidence type="ECO:0000256" key="2">
    <source>
        <dbReference type="ARBA" id="ARBA00006824"/>
    </source>
</evidence>
<dbReference type="GO" id="GO:0005737">
    <property type="term" value="C:cytoplasm"/>
    <property type="evidence" value="ECO:0007669"/>
    <property type="project" value="TreeGrafter"/>
</dbReference>
<dbReference type="OrthoDB" id="10267969at2759"/>
<evidence type="ECO:0000256" key="4">
    <source>
        <dbReference type="ARBA" id="ARBA00022989"/>
    </source>
</evidence>
<dbReference type="Proteomes" id="UP000663828">
    <property type="component" value="Unassembled WGS sequence"/>
</dbReference>
<name>A0A815JGV9_ADIRI</name>
<keyword evidence="5 7" id="KW-0472">Membrane</keyword>
<organism evidence="9 11">
    <name type="scientific">Adineta ricciae</name>
    <name type="common">Rotifer</name>
    <dbReference type="NCBI Taxonomy" id="249248"/>
    <lineage>
        <taxon>Eukaryota</taxon>
        <taxon>Metazoa</taxon>
        <taxon>Spiralia</taxon>
        <taxon>Gnathifera</taxon>
        <taxon>Rotifera</taxon>
        <taxon>Eurotatoria</taxon>
        <taxon>Bdelloidea</taxon>
        <taxon>Adinetida</taxon>
        <taxon>Adinetidae</taxon>
        <taxon>Adineta</taxon>
    </lineage>
</organism>
<comment type="similarity">
    <text evidence="2 7">Belongs to the peroxisomal membrane protein PXMP2/4 family.</text>
</comment>
<dbReference type="AlphaFoldDB" id="A0A815JGV9"/>